<reference evidence="3" key="1">
    <citation type="submission" date="2016-06" db="EMBL/GenBank/DDBJ databases">
        <title>Parallel loss of symbiosis genes in relatives of nitrogen-fixing non-legume Parasponia.</title>
        <authorList>
            <person name="Van Velzen R."/>
            <person name="Holmer R."/>
            <person name="Bu F."/>
            <person name="Rutten L."/>
            <person name="Van Zeijl A."/>
            <person name="Liu W."/>
            <person name="Santuari L."/>
            <person name="Cao Q."/>
            <person name="Sharma T."/>
            <person name="Shen D."/>
            <person name="Roswanjaya Y."/>
            <person name="Wardhani T."/>
            <person name="Kalhor M.S."/>
            <person name="Jansen J."/>
            <person name="Van den Hoogen J."/>
            <person name="Gungor B."/>
            <person name="Hartog M."/>
            <person name="Hontelez J."/>
            <person name="Verver J."/>
            <person name="Yang W.-C."/>
            <person name="Schijlen E."/>
            <person name="Repin R."/>
            <person name="Schilthuizen M."/>
            <person name="Schranz E."/>
            <person name="Heidstra R."/>
            <person name="Miyata K."/>
            <person name="Fedorova E."/>
            <person name="Kohlen W."/>
            <person name="Bisseling T."/>
            <person name="Smit S."/>
            <person name="Geurts R."/>
        </authorList>
    </citation>
    <scope>NUCLEOTIDE SEQUENCE [LARGE SCALE GENOMIC DNA]</scope>
    <source>
        <strain evidence="3">cv. RG33-2</strain>
    </source>
</reference>
<evidence type="ECO:0000313" key="3">
    <source>
        <dbReference type="Proteomes" id="UP000237000"/>
    </source>
</evidence>
<evidence type="ECO:0000256" key="1">
    <source>
        <dbReference type="SAM" id="Phobius"/>
    </source>
</evidence>
<accession>A0A2P5EFI3</accession>
<dbReference type="Proteomes" id="UP000237000">
    <property type="component" value="Unassembled WGS sequence"/>
</dbReference>
<name>A0A2P5EFI3_TREOI</name>
<evidence type="ECO:0008006" key="4">
    <source>
        <dbReference type="Google" id="ProtNLM"/>
    </source>
</evidence>
<dbReference type="AlphaFoldDB" id="A0A2P5EFI3"/>
<protein>
    <recommendedName>
        <fullName evidence="4">Transmembrane protein</fullName>
    </recommendedName>
</protein>
<dbReference type="InParanoid" id="A0A2P5EFI3"/>
<keyword evidence="1" id="KW-0812">Transmembrane</keyword>
<keyword evidence="3" id="KW-1185">Reference proteome</keyword>
<gene>
    <name evidence="2" type="ORF">TorRG33x02_198720</name>
</gene>
<organism evidence="2 3">
    <name type="scientific">Trema orientale</name>
    <name type="common">Charcoal tree</name>
    <name type="synonym">Celtis orientalis</name>
    <dbReference type="NCBI Taxonomy" id="63057"/>
    <lineage>
        <taxon>Eukaryota</taxon>
        <taxon>Viridiplantae</taxon>
        <taxon>Streptophyta</taxon>
        <taxon>Embryophyta</taxon>
        <taxon>Tracheophyta</taxon>
        <taxon>Spermatophyta</taxon>
        <taxon>Magnoliopsida</taxon>
        <taxon>eudicotyledons</taxon>
        <taxon>Gunneridae</taxon>
        <taxon>Pentapetalae</taxon>
        <taxon>rosids</taxon>
        <taxon>fabids</taxon>
        <taxon>Rosales</taxon>
        <taxon>Cannabaceae</taxon>
        <taxon>Trema</taxon>
    </lineage>
</organism>
<feature type="transmembrane region" description="Helical" evidence="1">
    <location>
        <begin position="21"/>
        <end position="42"/>
    </location>
</feature>
<evidence type="ECO:0000313" key="2">
    <source>
        <dbReference type="EMBL" id="PON84307.1"/>
    </source>
</evidence>
<dbReference type="OrthoDB" id="10396977at2759"/>
<dbReference type="EMBL" id="JXTC01000164">
    <property type="protein sequence ID" value="PON84307.1"/>
    <property type="molecule type" value="Genomic_DNA"/>
</dbReference>
<sequence>MILRCFAVFIRVYGERGTNSFLIISFLFLLLFLIVPLIFYQVTRLLFLHLWHSDHLDFYKCWVPPASGLLRLNTDTTFKEEDSAGFGSVIRNSNKYVDAFSYGYFDLTGLFLLFKLRLWL</sequence>
<comment type="caution">
    <text evidence="2">The sequence shown here is derived from an EMBL/GenBank/DDBJ whole genome shotgun (WGS) entry which is preliminary data.</text>
</comment>
<keyword evidence="1" id="KW-1133">Transmembrane helix</keyword>
<keyword evidence="1" id="KW-0472">Membrane</keyword>
<proteinExistence type="predicted"/>